<sequence length="81" mass="8199">MDEQSETGEAPERQEPQPLAQPRVRTHQGFGRSGAGAAGAAGQGAAATRAAVPAPTPSPEGSPQQSAVPEQPSARREEAGK</sequence>
<comment type="caution">
    <text evidence="2">The sequence shown here is derived from an EMBL/GenBank/DDBJ whole genome shotgun (WGS) entry which is preliminary data.</text>
</comment>
<dbReference type="EMBL" id="JAGSOH010000102">
    <property type="protein sequence ID" value="MBR7829839.1"/>
    <property type="molecule type" value="Genomic_DNA"/>
</dbReference>
<proteinExistence type="predicted"/>
<protein>
    <submittedName>
        <fullName evidence="2">Uncharacterized protein</fullName>
    </submittedName>
</protein>
<dbReference type="AlphaFoldDB" id="A0A941EIR4"/>
<evidence type="ECO:0000256" key="1">
    <source>
        <dbReference type="SAM" id="MobiDB-lite"/>
    </source>
</evidence>
<reference evidence="2" key="1">
    <citation type="submission" date="2021-04" db="EMBL/GenBank/DDBJ databases">
        <title>Genome based classification of Actinospica acidithermotolerans sp. nov., an actinobacterium isolated from an Indonesian hot spring.</title>
        <authorList>
            <person name="Kusuma A.B."/>
            <person name="Putra K.E."/>
            <person name="Nafisah S."/>
            <person name="Loh J."/>
            <person name="Nouioui I."/>
            <person name="Goodfellow M."/>
        </authorList>
    </citation>
    <scope>NUCLEOTIDE SEQUENCE</scope>
    <source>
        <strain evidence="2">MGRD01-02</strain>
    </source>
</reference>
<organism evidence="2 3">
    <name type="scientific">Actinospica acidithermotolerans</name>
    <dbReference type="NCBI Taxonomy" id="2828514"/>
    <lineage>
        <taxon>Bacteria</taxon>
        <taxon>Bacillati</taxon>
        <taxon>Actinomycetota</taxon>
        <taxon>Actinomycetes</taxon>
        <taxon>Catenulisporales</taxon>
        <taxon>Actinospicaceae</taxon>
        <taxon>Actinospica</taxon>
    </lineage>
</organism>
<keyword evidence="3" id="KW-1185">Reference proteome</keyword>
<dbReference type="RefSeq" id="WP_212520973.1">
    <property type="nucleotide sequence ID" value="NZ_JAGSOH010000102.1"/>
</dbReference>
<feature type="region of interest" description="Disordered" evidence="1">
    <location>
        <begin position="1"/>
        <end position="81"/>
    </location>
</feature>
<name>A0A941EIR4_9ACTN</name>
<dbReference type="Proteomes" id="UP000676325">
    <property type="component" value="Unassembled WGS sequence"/>
</dbReference>
<gene>
    <name evidence="2" type="ORF">KDK95_26275</name>
</gene>
<evidence type="ECO:0000313" key="3">
    <source>
        <dbReference type="Proteomes" id="UP000676325"/>
    </source>
</evidence>
<evidence type="ECO:0000313" key="2">
    <source>
        <dbReference type="EMBL" id="MBR7829839.1"/>
    </source>
</evidence>
<feature type="compositionally biased region" description="Gly residues" evidence="1">
    <location>
        <begin position="31"/>
        <end position="42"/>
    </location>
</feature>
<feature type="compositionally biased region" description="Low complexity" evidence="1">
    <location>
        <begin position="43"/>
        <end position="53"/>
    </location>
</feature>
<accession>A0A941EIR4</accession>